<dbReference type="Pfam" id="PF00117">
    <property type="entry name" value="GATase"/>
    <property type="match status" value="1"/>
</dbReference>
<dbReference type="InterPro" id="IPR017926">
    <property type="entry name" value="GATASE"/>
</dbReference>
<dbReference type="SUPFAM" id="SSF52317">
    <property type="entry name" value="Class I glutamine amidotransferase-like"/>
    <property type="match status" value="1"/>
</dbReference>
<organism evidence="2 3">
    <name type="scientific">Mixia osmundae (strain CBS 9802 / IAM 14324 / JCM 22182 / KY 12970)</name>
    <dbReference type="NCBI Taxonomy" id="764103"/>
    <lineage>
        <taxon>Eukaryota</taxon>
        <taxon>Fungi</taxon>
        <taxon>Dikarya</taxon>
        <taxon>Basidiomycota</taxon>
        <taxon>Pucciniomycotina</taxon>
        <taxon>Mixiomycetes</taxon>
        <taxon>Mixiales</taxon>
        <taxon>Mixiaceae</taxon>
        <taxon>Mixia</taxon>
    </lineage>
</organism>
<evidence type="ECO:0000259" key="1">
    <source>
        <dbReference type="Pfam" id="PF00117"/>
    </source>
</evidence>
<dbReference type="InterPro" id="IPR029062">
    <property type="entry name" value="Class_I_gatase-like"/>
</dbReference>
<gene>
    <name evidence="2" type="primary">Mo00488</name>
    <name evidence="2" type="ORF">E5Q_00488</name>
</gene>
<keyword evidence="3" id="KW-1185">Reference proteome</keyword>
<dbReference type="RefSeq" id="XP_014570899.1">
    <property type="nucleotide sequence ID" value="XM_014715413.1"/>
</dbReference>
<dbReference type="HOGENOM" id="CLU_054974_0_2_1"/>
<accession>G7DTJ5</accession>
<evidence type="ECO:0000313" key="2">
    <source>
        <dbReference type="EMBL" id="GAA93842.1"/>
    </source>
</evidence>
<dbReference type="PROSITE" id="PS51273">
    <property type="entry name" value="GATASE_TYPE_1"/>
    <property type="match status" value="1"/>
</dbReference>
<proteinExistence type="predicted"/>
<dbReference type="STRING" id="764103.G7DTJ5"/>
<dbReference type="eggNOG" id="KOG3179">
    <property type="taxonomic scope" value="Eukaryota"/>
</dbReference>
<dbReference type="GO" id="GO:0005634">
    <property type="term" value="C:nucleus"/>
    <property type="evidence" value="ECO:0007669"/>
    <property type="project" value="TreeGrafter"/>
</dbReference>
<reference evidence="2 3" key="2">
    <citation type="journal article" date="2012" name="Open Biol.">
        <title>Characteristics of nucleosomes and linker DNA regions on the genome of the basidiomycete Mixia osmundae revealed by mono- and dinucleosome mapping.</title>
        <authorList>
            <person name="Nishida H."/>
            <person name="Kondo S."/>
            <person name="Matsumoto T."/>
            <person name="Suzuki Y."/>
            <person name="Yoshikawa H."/>
            <person name="Taylor T.D."/>
            <person name="Sugiyama J."/>
        </authorList>
    </citation>
    <scope>NUCLEOTIDE SEQUENCE [LARGE SCALE GENOMIC DNA]</scope>
    <source>
        <strain evidence="3">CBS 9802 / IAM 14324 / JCM 22182 / KY 12970</strain>
    </source>
</reference>
<dbReference type="OMA" id="DCFRVID"/>
<sequence>MLERKLGPNSAATQLELIILLADTPVEPVRKRYPTYHDVFCHLFERAIDGQLVSLLVNSYDVVRGEYPDQARVGRSQGLLITGSAASAYSDISWIHDLTRYIASLPSSQPDLKLIGICFGHQIIAQAFGANVTKNDLGWELGVRTIDLTEAGRAVFYPSQTKQQTIDIHQVHKDHVPKPPTGFINLGSTAICPCHGMIKLRHPGARPDLANIHMFTVQGHPEFSPEIVTDIIDVREQAGVIDSALAAQSRQDAALHDDGVDIARICVKLLAAAQ</sequence>
<reference evidence="2 3" key="1">
    <citation type="journal article" date="2011" name="J. Gen. Appl. Microbiol.">
        <title>Draft genome sequencing of the enigmatic basidiomycete Mixia osmundae.</title>
        <authorList>
            <person name="Nishida H."/>
            <person name="Nagatsuka Y."/>
            <person name="Sugiyama J."/>
        </authorList>
    </citation>
    <scope>NUCLEOTIDE SEQUENCE [LARGE SCALE GENOMIC DNA]</scope>
    <source>
        <strain evidence="3">CBS 9802 / IAM 14324 / JCM 22182 / KY 12970</strain>
    </source>
</reference>
<dbReference type="Gene3D" id="3.40.50.880">
    <property type="match status" value="1"/>
</dbReference>
<dbReference type="Proteomes" id="UP000009131">
    <property type="component" value="Unassembled WGS sequence"/>
</dbReference>
<dbReference type="EMBL" id="BABT02000025">
    <property type="protein sequence ID" value="GAA93842.1"/>
    <property type="molecule type" value="Genomic_DNA"/>
</dbReference>
<protein>
    <recommendedName>
        <fullName evidence="1">Glutamine amidotransferase domain-containing protein</fullName>
    </recommendedName>
</protein>
<feature type="domain" description="Glutamine amidotransferase" evidence="1">
    <location>
        <begin position="111"/>
        <end position="225"/>
    </location>
</feature>
<dbReference type="OrthoDB" id="92161at2759"/>
<dbReference type="GO" id="GO:0005829">
    <property type="term" value="C:cytosol"/>
    <property type="evidence" value="ECO:0007669"/>
    <property type="project" value="TreeGrafter"/>
</dbReference>
<dbReference type="FunCoup" id="G7DTJ5">
    <property type="interactions" value="190"/>
</dbReference>
<dbReference type="PANTHER" id="PTHR42695">
    <property type="entry name" value="GLUTAMINE AMIDOTRANSFERASE YLR126C-RELATED"/>
    <property type="match status" value="1"/>
</dbReference>
<dbReference type="InterPro" id="IPR044992">
    <property type="entry name" value="ChyE-like"/>
</dbReference>
<evidence type="ECO:0000313" key="3">
    <source>
        <dbReference type="Proteomes" id="UP000009131"/>
    </source>
</evidence>
<comment type="caution">
    <text evidence="2">The sequence shown here is derived from an EMBL/GenBank/DDBJ whole genome shotgun (WGS) entry which is preliminary data.</text>
</comment>
<dbReference type="CDD" id="cd01741">
    <property type="entry name" value="GATase1_1"/>
    <property type="match status" value="1"/>
</dbReference>
<dbReference type="PANTHER" id="PTHR42695:SF5">
    <property type="entry name" value="GLUTAMINE AMIDOTRANSFERASE YLR126C-RELATED"/>
    <property type="match status" value="1"/>
</dbReference>
<dbReference type="AlphaFoldDB" id="G7DTJ5"/>
<name>G7DTJ5_MIXOS</name>
<dbReference type="InParanoid" id="G7DTJ5"/>